<reference evidence="1 2" key="1">
    <citation type="submission" date="2019-10" db="EMBL/GenBank/DDBJ databases">
        <title>Evaluation of single-gene subtyping targets for Pseudomonas.</title>
        <authorList>
            <person name="Reichler S.J."/>
            <person name="Orsi R.H."/>
            <person name="Wiedmann M."/>
            <person name="Martin N.H."/>
            <person name="Murphy S.I."/>
        </authorList>
    </citation>
    <scope>NUCLEOTIDE SEQUENCE [LARGE SCALE GENOMIC DNA]</scope>
    <source>
        <strain evidence="1 2">FSL R10-2932</strain>
    </source>
</reference>
<comment type="caution">
    <text evidence="1">The sequence shown here is derived from an EMBL/GenBank/DDBJ whole genome shotgun (WGS) entry which is preliminary data.</text>
</comment>
<evidence type="ECO:0000313" key="1">
    <source>
        <dbReference type="EMBL" id="MQT77659.1"/>
    </source>
</evidence>
<evidence type="ECO:0000313" key="2">
    <source>
        <dbReference type="Proteomes" id="UP000447574"/>
    </source>
</evidence>
<protein>
    <recommendedName>
        <fullName evidence="3">Integrase</fullName>
    </recommendedName>
</protein>
<evidence type="ECO:0008006" key="3">
    <source>
        <dbReference type="Google" id="ProtNLM"/>
    </source>
</evidence>
<dbReference type="RefSeq" id="WP_153439089.1">
    <property type="nucleotide sequence ID" value="NZ_WIWF01000176.1"/>
</dbReference>
<sequence>MRKRNNPDTLARAQEQIDKISGADSYTAVGMRTSASRAWLLALYTEDLIDHGEYGRLSEVVDQQRDQREAELKAAAKA</sequence>
<proteinExistence type="predicted"/>
<gene>
    <name evidence="1" type="ORF">GHO37_25720</name>
</gene>
<name>A0A7X1WZS1_9PSED</name>
<accession>A0A7X1WZS1</accession>
<organism evidence="1 2">
    <name type="scientific">Pseudomonas helleri</name>
    <dbReference type="NCBI Taxonomy" id="1608996"/>
    <lineage>
        <taxon>Bacteria</taxon>
        <taxon>Pseudomonadati</taxon>
        <taxon>Pseudomonadota</taxon>
        <taxon>Gammaproteobacteria</taxon>
        <taxon>Pseudomonadales</taxon>
        <taxon>Pseudomonadaceae</taxon>
        <taxon>Pseudomonas</taxon>
    </lineage>
</organism>
<dbReference type="Proteomes" id="UP000447574">
    <property type="component" value="Unassembled WGS sequence"/>
</dbReference>
<dbReference type="EMBL" id="WIWF01000176">
    <property type="protein sequence ID" value="MQT77659.1"/>
    <property type="molecule type" value="Genomic_DNA"/>
</dbReference>
<dbReference type="AlphaFoldDB" id="A0A7X1WZS1"/>